<evidence type="ECO:0000259" key="1">
    <source>
        <dbReference type="Pfam" id="PF00535"/>
    </source>
</evidence>
<dbReference type="RefSeq" id="WP_258541252.1">
    <property type="nucleotide sequence ID" value="NZ_OU015584.1"/>
</dbReference>
<name>A0A916NAR3_9FLAO</name>
<reference evidence="2" key="1">
    <citation type="submission" date="2021-04" db="EMBL/GenBank/DDBJ databases">
        <authorList>
            <person name="Rodrigo-Torres L."/>
            <person name="Arahal R. D."/>
            <person name="Lucena T."/>
        </authorList>
    </citation>
    <scope>NUCLEOTIDE SEQUENCE</scope>
    <source>
        <strain evidence="2">AS29M-1</strain>
    </source>
</reference>
<feature type="domain" description="Glycosyltransferase 2-like" evidence="1">
    <location>
        <begin position="4"/>
        <end position="130"/>
    </location>
</feature>
<dbReference type="Gene3D" id="3.90.550.10">
    <property type="entry name" value="Spore Coat Polysaccharide Biosynthesis Protein SpsA, Chain A"/>
    <property type="match status" value="1"/>
</dbReference>
<dbReference type="KEGG" id="ptan:CRYO30217_01033"/>
<organism evidence="2 3">
    <name type="scientific">Parvicella tangerina</name>
    <dbReference type="NCBI Taxonomy" id="2829795"/>
    <lineage>
        <taxon>Bacteria</taxon>
        <taxon>Pseudomonadati</taxon>
        <taxon>Bacteroidota</taxon>
        <taxon>Flavobacteriia</taxon>
        <taxon>Flavobacteriales</taxon>
        <taxon>Parvicellaceae</taxon>
        <taxon>Parvicella</taxon>
    </lineage>
</organism>
<dbReference type="SUPFAM" id="SSF53448">
    <property type="entry name" value="Nucleotide-diphospho-sugar transferases"/>
    <property type="match status" value="1"/>
</dbReference>
<dbReference type="InterPro" id="IPR001173">
    <property type="entry name" value="Glyco_trans_2-like"/>
</dbReference>
<dbReference type="Proteomes" id="UP000683507">
    <property type="component" value="Chromosome"/>
</dbReference>
<keyword evidence="3" id="KW-1185">Reference proteome</keyword>
<evidence type="ECO:0000313" key="3">
    <source>
        <dbReference type="Proteomes" id="UP000683507"/>
    </source>
</evidence>
<protein>
    <recommendedName>
        <fullName evidence="1">Glycosyltransferase 2-like domain-containing protein</fullName>
    </recommendedName>
</protein>
<dbReference type="GO" id="GO:0016758">
    <property type="term" value="F:hexosyltransferase activity"/>
    <property type="evidence" value="ECO:0007669"/>
    <property type="project" value="UniProtKB-ARBA"/>
</dbReference>
<dbReference type="InterPro" id="IPR029044">
    <property type="entry name" value="Nucleotide-diphossugar_trans"/>
</dbReference>
<dbReference type="Pfam" id="PF00535">
    <property type="entry name" value="Glycos_transf_2"/>
    <property type="match status" value="1"/>
</dbReference>
<sequence>MKISIITINFQNLEGLKKTVDSVIEQDYQEVEYIVIDGGSQDGTKEFIERVENQLTYWVSEPDRGIYHAMNKGIEQASGDYLLFLNSGDWLVSPSTITNVVNSGMSEDIIYGNLIKVKDSEEREQNRGLEGKPITKHFMYRSSLLHPSSFIKRELFDKVGRYNEDFKIVSDWLFFFNSIFQYEAVLKYVDIDVTYFDVGGVSSSAPQIIAEEKDAVLSRLLTEAEYADYKYQKNLLDARPKAREYDIIKSKRLLWFLVRAYLKIFRVKLK</sequence>
<evidence type="ECO:0000313" key="2">
    <source>
        <dbReference type="EMBL" id="CAG5079720.1"/>
    </source>
</evidence>
<dbReference type="PANTHER" id="PTHR22916:SF67">
    <property type="entry name" value="COLANIC ACID BIOSYNTHESIS GLYCOSYL TRANSFERASE WCAE-RELATED"/>
    <property type="match status" value="1"/>
</dbReference>
<proteinExistence type="predicted"/>
<dbReference type="PANTHER" id="PTHR22916">
    <property type="entry name" value="GLYCOSYLTRANSFERASE"/>
    <property type="match status" value="1"/>
</dbReference>
<gene>
    <name evidence="2" type="ORF">CRYO30217_01033</name>
</gene>
<accession>A0A916NAR3</accession>
<dbReference type="CDD" id="cd06433">
    <property type="entry name" value="GT_2_WfgS_like"/>
    <property type="match status" value="1"/>
</dbReference>
<dbReference type="EMBL" id="OU015584">
    <property type="protein sequence ID" value="CAG5079720.1"/>
    <property type="molecule type" value="Genomic_DNA"/>
</dbReference>
<dbReference type="AlphaFoldDB" id="A0A916NAR3"/>